<dbReference type="SUPFAM" id="SSF56672">
    <property type="entry name" value="DNA/RNA polymerases"/>
    <property type="match status" value="1"/>
</dbReference>
<sequence length="949" mass="108828">MDRLIQAAKYKGVAKKIRPVNQPMPQDLNPPLERPPLSRDPYSTPLTPFPPEFIETQRITVARLESVNFGPSGWLTEEELKLLKHVITLREKSIAFSEEERGILKHGYGQPYKIPVIKHAPWQQRPIPIPSAIRGDFIELVRKRIQTGLYEQSTSSYSSPVFCVRKSNGKLRIVHDLQQLNKVTIKDAGLPPKIEEFVDSFAGRASYGLGDIMGGYDERELDPASRPLTTFETPLGRLQLTRLLQGATNSVAVYQAQMTWILQEELPEHVGIFIDDGGIKGPKSDYEGRRMEENKNIRQFIWGYAVTLERILFRIEEAGLTISGEKLTRLDTEFNWTSECEEAFQELKQIVGEDIVLKGVDYSKDAGKIKLAVDSSYLAAGAVLMQEDKEGRDRPVLYESVTFTDKESDYAQSKLELLGVHKILKKLQIVLWGQHFELQVDAKALIQMINTPSLPSAPMTRWVAFIQLFSFDLVHKPGKSFTMPDGLSRRPVDPGDKPVDADEETGWIKPHPGMGIKHVDVVETSGSRVGVHHHGFWKMMKDYLGTLTQPSACTDQEFQKIKRRSQNYFIEEDQLKKRRAPFSQVVISVTEEQHRIMKALHEDLGNRGMTETYKRIKLQYWWEGMKKIVKKWVQSCEGCQKRSRILQKEDGKATYKNTLFERVSMDAVHIKAGKWKYIVIARDDFSGWVETVALAKLKSKNVAEWFLTKWIYCYGMPQEVTVDRGAEFKKELKTAVRKVGTNLRTVTPYYPEAQGMVECGHKEIKDALTKLCGEDGKKWKEYLPLVTFADRISTKRTTGYSPYELQFGQIAVLPVDHELGSFLTVNWSDIRTTAELLEARAKQLGAKAEMIEEALLVHNKALETQWGNLFKHKWHGPYRIVKQIKNGPYILQELDGMLLTRSFAANHIKKFYPRGELEEEEGEELTQEEEDEEDEHFRIPEYEEEEVED</sequence>
<dbReference type="InterPro" id="IPR043502">
    <property type="entry name" value="DNA/RNA_pol_sf"/>
</dbReference>
<dbReference type="PANTHER" id="PTHR37984">
    <property type="entry name" value="PROTEIN CBG26694"/>
    <property type="match status" value="1"/>
</dbReference>
<dbReference type="PANTHER" id="PTHR37984:SF5">
    <property type="entry name" value="PROTEIN NYNRIN-LIKE"/>
    <property type="match status" value="1"/>
</dbReference>
<keyword evidence="2" id="KW-0511">Multifunctional enzyme</keyword>
<dbReference type="InterPro" id="IPR043128">
    <property type="entry name" value="Rev_trsase/Diguanyl_cyclase"/>
</dbReference>
<dbReference type="STRING" id="200324.A0A2N5UGD2"/>
<evidence type="ECO:0000313" key="6">
    <source>
        <dbReference type="Proteomes" id="UP000235388"/>
    </source>
</evidence>
<dbReference type="InterPro" id="IPR036397">
    <property type="entry name" value="RNaseH_sf"/>
</dbReference>
<protein>
    <recommendedName>
        <fullName evidence="4">Integrase catalytic domain-containing protein</fullName>
    </recommendedName>
</protein>
<dbReference type="Gene3D" id="3.30.70.270">
    <property type="match status" value="1"/>
</dbReference>
<keyword evidence="1" id="KW-0694">RNA-binding</keyword>
<evidence type="ECO:0000256" key="2">
    <source>
        <dbReference type="ARBA" id="ARBA00023268"/>
    </source>
</evidence>
<dbReference type="Pfam" id="PF17919">
    <property type="entry name" value="RT_RNaseH_2"/>
    <property type="match status" value="1"/>
</dbReference>
<dbReference type="PROSITE" id="PS50994">
    <property type="entry name" value="INTEGRASE"/>
    <property type="match status" value="1"/>
</dbReference>
<dbReference type="AlphaFoldDB" id="A0A2N5UGD2"/>
<feature type="domain" description="Integrase catalytic" evidence="4">
    <location>
        <begin position="652"/>
        <end position="810"/>
    </location>
</feature>
<dbReference type="CDD" id="cd09274">
    <property type="entry name" value="RNase_HI_RT_Ty3"/>
    <property type="match status" value="1"/>
</dbReference>
<dbReference type="Proteomes" id="UP000235388">
    <property type="component" value="Unassembled WGS sequence"/>
</dbReference>
<dbReference type="Gene3D" id="3.30.420.10">
    <property type="entry name" value="Ribonuclease H-like superfamily/Ribonuclease H"/>
    <property type="match status" value="1"/>
</dbReference>
<feature type="region of interest" description="Disordered" evidence="3">
    <location>
        <begin position="484"/>
        <end position="507"/>
    </location>
</feature>
<dbReference type="CDD" id="cd01647">
    <property type="entry name" value="RT_LTR"/>
    <property type="match status" value="1"/>
</dbReference>
<accession>A0A2N5UGD2</accession>
<dbReference type="GO" id="GO:0005634">
    <property type="term" value="C:nucleus"/>
    <property type="evidence" value="ECO:0007669"/>
    <property type="project" value="UniProtKB-ARBA"/>
</dbReference>
<evidence type="ECO:0000259" key="4">
    <source>
        <dbReference type="PROSITE" id="PS50994"/>
    </source>
</evidence>
<dbReference type="Pfam" id="PF17921">
    <property type="entry name" value="Integrase_H2C2"/>
    <property type="match status" value="1"/>
</dbReference>
<dbReference type="OrthoDB" id="2505850at2759"/>
<gene>
    <name evidence="5" type="ORF">PCANC_13960</name>
</gene>
<feature type="compositionally biased region" description="Basic and acidic residues" evidence="3">
    <location>
        <begin position="487"/>
        <end position="500"/>
    </location>
</feature>
<feature type="region of interest" description="Disordered" evidence="3">
    <location>
        <begin position="914"/>
        <end position="949"/>
    </location>
</feature>
<dbReference type="GO" id="GO:0003723">
    <property type="term" value="F:RNA binding"/>
    <property type="evidence" value="ECO:0007669"/>
    <property type="project" value="UniProtKB-KW"/>
</dbReference>
<proteinExistence type="predicted"/>
<organism evidence="5 6">
    <name type="scientific">Puccinia coronata f. sp. avenae</name>
    <dbReference type="NCBI Taxonomy" id="200324"/>
    <lineage>
        <taxon>Eukaryota</taxon>
        <taxon>Fungi</taxon>
        <taxon>Dikarya</taxon>
        <taxon>Basidiomycota</taxon>
        <taxon>Pucciniomycotina</taxon>
        <taxon>Pucciniomycetes</taxon>
        <taxon>Pucciniales</taxon>
        <taxon>Pucciniaceae</taxon>
        <taxon>Puccinia</taxon>
    </lineage>
</organism>
<dbReference type="Pfam" id="PF00665">
    <property type="entry name" value="rve"/>
    <property type="match status" value="1"/>
</dbReference>
<evidence type="ECO:0000256" key="1">
    <source>
        <dbReference type="ARBA" id="ARBA00022884"/>
    </source>
</evidence>
<name>A0A2N5UGD2_9BASI</name>
<dbReference type="InterPro" id="IPR041588">
    <property type="entry name" value="Integrase_H2C2"/>
</dbReference>
<dbReference type="InterPro" id="IPR041577">
    <property type="entry name" value="RT_RNaseH_2"/>
</dbReference>
<feature type="region of interest" description="Disordered" evidence="3">
    <location>
        <begin position="18"/>
        <end position="44"/>
    </location>
</feature>
<evidence type="ECO:0000256" key="3">
    <source>
        <dbReference type="SAM" id="MobiDB-lite"/>
    </source>
</evidence>
<dbReference type="SUPFAM" id="SSF53098">
    <property type="entry name" value="Ribonuclease H-like"/>
    <property type="match status" value="1"/>
</dbReference>
<dbReference type="InterPro" id="IPR050951">
    <property type="entry name" value="Retrovirus_Pol_polyprotein"/>
</dbReference>
<reference evidence="5 6" key="1">
    <citation type="submission" date="2017-11" db="EMBL/GenBank/DDBJ databases">
        <title>De novo assembly and phasing of dikaryotic genomes from two isolates of Puccinia coronata f. sp. avenae, the causal agent of oat crown rust.</title>
        <authorList>
            <person name="Miller M.E."/>
            <person name="Zhang Y."/>
            <person name="Omidvar V."/>
            <person name="Sperschneider J."/>
            <person name="Schwessinger B."/>
            <person name="Raley C."/>
            <person name="Palmer J.M."/>
            <person name="Garnica D."/>
            <person name="Upadhyaya N."/>
            <person name="Rathjen J."/>
            <person name="Taylor J.M."/>
            <person name="Park R.F."/>
            <person name="Dodds P.N."/>
            <person name="Hirsch C.D."/>
            <person name="Kianian S.F."/>
            <person name="Figueroa M."/>
        </authorList>
    </citation>
    <scope>NUCLEOTIDE SEQUENCE [LARGE SCALE GENOMIC DNA]</scope>
    <source>
        <strain evidence="5">12NC29</strain>
    </source>
</reference>
<feature type="compositionally biased region" description="Acidic residues" evidence="3">
    <location>
        <begin position="917"/>
        <end position="934"/>
    </location>
</feature>
<keyword evidence="6" id="KW-1185">Reference proteome</keyword>
<dbReference type="GO" id="GO:0015074">
    <property type="term" value="P:DNA integration"/>
    <property type="evidence" value="ECO:0007669"/>
    <property type="project" value="InterPro"/>
</dbReference>
<dbReference type="EMBL" id="PGCJ01000233">
    <property type="protein sequence ID" value="PLW36812.1"/>
    <property type="molecule type" value="Genomic_DNA"/>
</dbReference>
<dbReference type="Gene3D" id="1.10.340.70">
    <property type="match status" value="1"/>
</dbReference>
<dbReference type="InterPro" id="IPR012337">
    <property type="entry name" value="RNaseH-like_sf"/>
</dbReference>
<evidence type="ECO:0000313" key="5">
    <source>
        <dbReference type="EMBL" id="PLW36812.1"/>
    </source>
</evidence>
<dbReference type="GO" id="GO:0003824">
    <property type="term" value="F:catalytic activity"/>
    <property type="evidence" value="ECO:0007669"/>
    <property type="project" value="UniProtKB-KW"/>
</dbReference>
<dbReference type="InterPro" id="IPR001584">
    <property type="entry name" value="Integrase_cat-core"/>
</dbReference>
<comment type="caution">
    <text evidence="5">The sequence shown here is derived from an EMBL/GenBank/DDBJ whole genome shotgun (WGS) entry which is preliminary data.</text>
</comment>
<dbReference type="Gene3D" id="3.10.10.10">
    <property type="entry name" value="HIV Type 1 Reverse Transcriptase, subunit A, domain 1"/>
    <property type="match status" value="1"/>
</dbReference>